<evidence type="ECO:0000256" key="4">
    <source>
        <dbReference type="ARBA" id="ARBA00023136"/>
    </source>
</evidence>
<name>A0A1C7N0H5_9FUNG</name>
<proteinExistence type="predicted"/>
<dbReference type="FunCoup" id="A0A1C7N0H5">
    <property type="interactions" value="302"/>
</dbReference>
<gene>
    <name evidence="7" type="ORF">A0J61_09388</name>
</gene>
<keyword evidence="2 5" id="KW-0812">Transmembrane</keyword>
<feature type="transmembrane region" description="Helical" evidence="5">
    <location>
        <begin position="83"/>
        <end position="103"/>
    </location>
</feature>
<feature type="domain" description="EXS" evidence="6">
    <location>
        <begin position="167"/>
        <end position="336"/>
    </location>
</feature>
<feature type="transmembrane region" description="Helical" evidence="5">
    <location>
        <begin position="232"/>
        <end position="257"/>
    </location>
</feature>
<evidence type="ECO:0000256" key="5">
    <source>
        <dbReference type="SAM" id="Phobius"/>
    </source>
</evidence>
<keyword evidence="4 5" id="KW-0472">Membrane</keyword>
<comment type="subcellular location">
    <subcellularLocation>
        <location evidence="1">Membrane</location>
        <topology evidence="1">Multi-pass membrane protein</topology>
    </subcellularLocation>
</comment>
<organism evidence="7 8">
    <name type="scientific">Choanephora cucurbitarum</name>
    <dbReference type="NCBI Taxonomy" id="101091"/>
    <lineage>
        <taxon>Eukaryota</taxon>
        <taxon>Fungi</taxon>
        <taxon>Fungi incertae sedis</taxon>
        <taxon>Mucoromycota</taxon>
        <taxon>Mucoromycotina</taxon>
        <taxon>Mucoromycetes</taxon>
        <taxon>Mucorales</taxon>
        <taxon>Mucorineae</taxon>
        <taxon>Choanephoraceae</taxon>
        <taxon>Choanephoroideae</taxon>
        <taxon>Choanephora</taxon>
    </lineage>
</organism>
<dbReference type="InParanoid" id="A0A1C7N0H5"/>
<dbReference type="OrthoDB" id="2159384at2759"/>
<dbReference type="Proteomes" id="UP000093000">
    <property type="component" value="Unassembled WGS sequence"/>
</dbReference>
<feature type="transmembrane region" description="Helical" evidence="5">
    <location>
        <begin position="12"/>
        <end position="33"/>
    </location>
</feature>
<evidence type="ECO:0000313" key="8">
    <source>
        <dbReference type="Proteomes" id="UP000093000"/>
    </source>
</evidence>
<dbReference type="GO" id="GO:0005737">
    <property type="term" value="C:cytoplasm"/>
    <property type="evidence" value="ECO:0007669"/>
    <property type="project" value="TreeGrafter"/>
</dbReference>
<dbReference type="AlphaFoldDB" id="A0A1C7N0H5"/>
<dbReference type="Pfam" id="PF03124">
    <property type="entry name" value="EXS"/>
    <property type="match status" value="1"/>
</dbReference>
<sequence length="336" mass="39385">MVMIPLIYHPLILILIGIWGYTISLFFLDWQGIHVNSLVYTHPSNHLNQLEPFFILSVTLTWFILVHFILLENTLLVQYAILSDYFSPVVFCYSVCVCIVLWGPCAKEANRFLRCLYRLLVPLSYTRVYFSDILVADVLISFSSVLTLLFIQIISQIKSVSIHASIPPIITSMRITDAFSSLPYLIRLKQCCNDYSKGIPRNKRHLFNALKYTSSIPVIFLAQFKHHPIMGYLWLMLAVSTHVFAFGWELVMDWGLIQYNCGSIRWRKDGWFSDMRWYLAASVINLNIRMIKLMASVYPIHAFYIDLFEIIRRWIWVIFRFEYEHVKSSFSKSSQT</sequence>
<accession>A0A1C7N0H5</accession>
<evidence type="ECO:0000256" key="3">
    <source>
        <dbReference type="ARBA" id="ARBA00022989"/>
    </source>
</evidence>
<evidence type="ECO:0000259" key="6">
    <source>
        <dbReference type="PROSITE" id="PS51380"/>
    </source>
</evidence>
<dbReference type="InterPro" id="IPR004342">
    <property type="entry name" value="EXS_C"/>
</dbReference>
<keyword evidence="8" id="KW-1185">Reference proteome</keyword>
<dbReference type="STRING" id="101091.A0A1C7N0H5"/>
<evidence type="ECO:0000256" key="2">
    <source>
        <dbReference type="ARBA" id="ARBA00022692"/>
    </source>
</evidence>
<evidence type="ECO:0000256" key="1">
    <source>
        <dbReference type="ARBA" id="ARBA00004141"/>
    </source>
</evidence>
<dbReference type="PROSITE" id="PS51380">
    <property type="entry name" value="EXS"/>
    <property type="match status" value="1"/>
</dbReference>
<evidence type="ECO:0000313" key="7">
    <source>
        <dbReference type="EMBL" id="OBZ82562.1"/>
    </source>
</evidence>
<comment type="caution">
    <text evidence="7">The sequence shown here is derived from an EMBL/GenBank/DDBJ whole genome shotgun (WGS) entry which is preliminary data.</text>
</comment>
<dbReference type="PANTHER" id="PTHR10783:SF46">
    <property type="entry name" value="PROTEIN ERD1 HOMOLOG 2"/>
    <property type="match status" value="1"/>
</dbReference>
<feature type="transmembrane region" description="Helical" evidence="5">
    <location>
        <begin position="128"/>
        <end position="151"/>
    </location>
</feature>
<dbReference type="GO" id="GO:0016020">
    <property type="term" value="C:membrane"/>
    <property type="evidence" value="ECO:0007669"/>
    <property type="project" value="UniProtKB-SubCell"/>
</dbReference>
<reference evidence="7 8" key="1">
    <citation type="submission" date="2016-03" db="EMBL/GenBank/DDBJ databases">
        <title>Choanephora cucurbitarum.</title>
        <authorList>
            <person name="Min B."/>
            <person name="Park H."/>
            <person name="Park J.-H."/>
            <person name="Shin H.-D."/>
            <person name="Choi I.-G."/>
        </authorList>
    </citation>
    <scope>NUCLEOTIDE SEQUENCE [LARGE SCALE GENOMIC DNA]</scope>
    <source>
        <strain evidence="7 8">KUS-F28377</strain>
    </source>
</reference>
<keyword evidence="3 5" id="KW-1133">Transmembrane helix</keyword>
<dbReference type="EMBL" id="LUGH01000838">
    <property type="protein sequence ID" value="OBZ82562.1"/>
    <property type="molecule type" value="Genomic_DNA"/>
</dbReference>
<feature type="transmembrane region" description="Helical" evidence="5">
    <location>
        <begin position="53"/>
        <end position="71"/>
    </location>
</feature>
<protein>
    <submittedName>
        <fullName evidence="7">Protein SYG1</fullName>
    </submittedName>
</protein>
<dbReference type="PANTHER" id="PTHR10783">
    <property type="entry name" value="XENOTROPIC AND POLYTROPIC RETROVIRUS RECEPTOR 1-RELATED"/>
    <property type="match status" value="1"/>
</dbReference>